<evidence type="ECO:0000313" key="9">
    <source>
        <dbReference type="Proteomes" id="UP000236745"/>
    </source>
</evidence>
<dbReference type="EC" id="3.5.4.19" evidence="3"/>
<dbReference type="AlphaFoldDB" id="A0A1H5YPY1"/>
<evidence type="ECO:0000256" key="5">
    <source>
        <dbReference type="ARBA" id="ARBA00022801"/>
    </source>
</evidence>
<dbReference type="InterPro" id="IPR038019">
    <property type="entry name" value="PRib_AMP_CycHydrolase_sf"/>
</dbReference>
<feature type="domain" description="Phosphoribosyl-AMP cyclohydrolase" evidence="7">
    <location>
        <begin position="1"/>
        <end position="61"/>
    </location>
</feature>
<evidence type="ECO:0000256" key="2">
    <source>
        <dbReference type="ARBA" id="ARBA00005169"/>
    </source>
</evidence>
<dbReference type="Proteomes" id="UP000236745">
    <property type="component" value="Unassembled WGS sequence"/>
</dbReference>
<evidence type="ECO:0000256" key="1">
    <source>
        <dbReference type="ARBA" id="ARBA00000024"/>
    </source>
</evidence>
<evidence type="ECO:0000259" key="7">
    <source>
        <dbReference type="Pfam" id="PF01502"/>
    </source>
</evidence>
<evidence type="ECO:0000256" key="4">
    <source>
        <dbReference type="ARBA" id="ARBA00022605"/>
    </source>
</evidence>
<proteinExistence type="predicted"/>
<gene>
    <name evidence="8" type="ORF">SAMN05444390_1011845</name>
</gene>
<evidence type="ECO:0000313" key="8">
    <source>
        <dbReference type="EMBL" id="SEG26064.1"/>
    </source>
</evidence>
<keyword evidence="5 8" id="KW-0378">Hydrolase</keyword>
<dbReference type="InterPro" id="IPR002496">
    <property type="entry name" value="PRib_AMP_CycHydrolase_dom"/>
</dbReference>
<dbReference type="PANTHER" id="PTHR42945:SF1">
    <property type="entry name" value="HISTIDINE BIOSYNTHESIS BIFUNCTIONAL PROTEIN HIS7"/>
    <property type="match status" value="1"/>
</dbReference>
<evidence type="ECO:0000256" key="6">
    <source>
        <dbReference type="ARBA" id="ARBA00023102"/>
    </source>
</evidence>
<dbReference type="GO" id="GO:0004635">
    <property type="term" value="F:phosphoribosyl-AMP cyclohydrolase activity"/>
    <property type="evidence" value="ECO:0007669"/>
    <property type="project" value="UniProtKB-EC"/>
</dbReference>
<comment type="pathway">
    <text evidence="2">Amino-acid biosynthesis; L-histidine biosynthesis; L-histidine from 5-phospho-alpha-D-ribose 1-diphosphate: step 3/9.</text>
</comment>
<organism evidence="8 9">
    <name type="scientific">Marinobacterium lutimaris</name>
    <dbReference type="NCBI Taxonomy" id="568106"/>
    <lineage>
        <taxon>Bacteria</taxon>
        <taxon>Pseudomonadati</taxon>
        <taxon>Pseudomonadota</taxon>
        <taxon>Gammaproteobacteria</taxon>
        <taxon>Oceanospirillales</taxon>
        <taxon>Oceanospirillaceae</taxon>
        <taxon>Marinobacterium</taxon>
    </lineage>
</organism>
<keyword evidence="4" id="KW-0028">Amino-acid biosynthesis</keyword>
<name>A0A1H5YPY1_9GAMM</name>
<reference evidence="8 9" key="1">
    <citation type="submission" date="2016-10" db="EMBL/GenBank/DDBJ databases">
        <authorList>
            <person name="de Groot N.N."/>
        </authorList>
    </citation>
    <scope>NUCLEOTIDE SEQUENCE [LARGE SCALE GENOMIC DNA]</scope>
    <source>
        <strain evidence="8 9">DSM 22012</strain>
    </source>
</reference>
<keyword evidence="6" id="KW-0368">Histidine biosynthesis</keyword>
<keyword evidence="9" id="KW-1185">Reference proteome</keyword>
<protein>
    <recommendedName>
        <fullName evidence="3">phosphoribosyl-AMP cyclohydrolase</fullName>
        <ecNumber evidence="3">3.5.4.19</ecNumber>
    </recommendedName>
</protein>
<dbReference type="OrthoDB" id="9795769at2"/>
<dbReference type="Pfam" id="PF01502">
    <property type="entry name" value="PRA-CH"/>
    <property type="match status" value="1"/>
</dbReference>
<dbReference type="UniPathway" id="UPA00031">
    <property type="reaction ID" value="UER00008"/>
</dbReference>
<evidence type="ECO:0000256" key="3">
    <source>
        <dbReference type="ARBA" id="ARBA00012721"/>
    </source>
</evidence>
<dbReference type="Gene3D" id="3.10.20.810">
    <property type="entry name" value="Phosphoribosyl-AMP cyclohydrolase"/>
    <property type="match status" value="1"/>
</dbReference>
<comment type="catalytic activity">
    <reaction evidence="1">
        <text>1-(5-phospho-beta-D-ribosyl)-5'-AMP + H2O = 1-(5-phospho-beta-D-ribosyl)-5-[(5-phospho-beta-D-ribosylamino)methylideneamino]imidazole-4-carboxamide</text>
        <dbReference type="Rhea" id="RHEA:20049"/>
        <dbReference type="ChEBI" id="CHEBI:15377"/>
        <dbReference type="ChEBI" id="CHEBI:58435"/>
        <dbReference type="ChEBI" id="CHEBI:59457"/>
        <dbReference type="EC" id="3.5.4.19"/>
    </reaction>
</comment>
<dbReference type="GO" id="GO:0000105">
    <property type="term" value="P:L-histidine biosynthetic process"/>
    <property type="evidence" value="ECO:0007669"/>
    <property type="project" value="UniProtKB-UniPathway"/>
</dbReference>
<dbReference type="SUPFAM" id="SSF141734">
    <property type="entry name" value="HisI-like"/>
    <property type="match status" value="1"/>
</dbReference>
<accession>A0A1H5YPY1</accession>
<dbReference type="PANTHER" id="PTHR42945">
    <property type="entry name" value="HISTIDINE BIOSYNTHESIS BIFUNCTIONAL PROTEIN"/>
    <property type="match status" value="1"/>
</dbReference>
<dbReference type="EMBL" id="FNVQ01000001">
    <property type="protein sequence ID" value="SEG26064.1"/>
    <property type="molecule type" value="Genomic_DNA"/>
</dbReference>
<sequence length="94" mass="10899">MLTWMNRGSLNLKTGWVTYGSRSRNPLWIKGESRGHMQRVIELRTDCDGDTSLCLVDQGMPAPQMHLCNSPWTELSSQTVRRYSGLDRSFHTWR</sequence>